<dbReference type="Gene3D" id="3.30.70.240">
    <property type="match status" value="1"/>
</dbReference>
<dbReference type="Pfam" id="PF09186">
    <property type="entry name" value="DUF1949"/>
    <property type="match status" value="1"/>
</dbReference>
<dbReference type="AlphaFoldDB" id="A0AAU7NZ88"/>
<dbReference type="RefSeq" id="WP_305908781.1">
    <property type="nucleotide sequence ID" value="NZ_CP157743.1"/>
</dbReference>
<protein>
    <submittedName>
        <fullName evidence="4">YigZ family protein</fullName>
    </submittedName>
</protein>
<feature type="domain" description="UPF0029" evidence="3">
    <location>
        <begin position="137"/>
        <end position="179"/>
    </location>
</feature>
<gene>
    <name evidence="4" type="ORF">Q9L42_008985</name>
</gene>
<dbReference type="GO" id="GO:0005737">
    <property type="term" value="C:cytoplasm"/>
    <property type="evidence" value="ECO:0007669"/>
    <property type="project" value="TreeGrafter"/>
</dbReference>
<dbReference type="GO" id="GO:0043168">
    <property type="term" value="F:anion binding"/>
    <property type="evidence" value="ECO:0007669"/>
    <property type="project" value="UniProtKB-ARBA"/>
</dbReference>
<evidence type="ECO:0000259" key="3">
    <source>
        <dbReference type="Pfam" id="PF09186"/>
    </source>
</evidence>
<dbReference type="InterPro" id="IPR020568">
    <property type="entry name" value="Ribosomal_Su5_D2-typ_SF"/>
</dbReference>
<dbReference type="Gene3D" id="3.30.230.30">
    <property type="entry name" value="Impact, N-terminal domain"/>
    <property type="match status" value="1"/>
</dbReference>
<evidence type="ECO:0000313" key="5">
    <source>
        <dbReference type="Proteomes" id="UP001225378"/>
    </source>
</evidence>
<keyword evidence="5" id="KW-1185">Reference proteome</keyword>
<accession>A0AAU7NZ88</accession>
<dbReference type="PANTHER" id="PTHR16301">
    <property type="entry name" value="IMPACT-RELATED"/>
    <property type="match status" value="1"/>
</dbReference>
<dbReference type="InterPro" id="IPR036956">
    <property type="entry name" value="Impact_N_sf"/>
</dbReference>
<organism evidence="4 5">
    <name type="scientific">Methylomarinum roseum</name>
    <dbReference type="NCBI Taxonomy" id="3067653"/>
    <lineage>
        <taxon>Bacteria</taxon>
        <taxon>Pseudomonadati</taxon>
        <taxon>Pseudomonadota</taxon>
        <taxon>Gammaproteobacteria</taxon>
        <taxon>Methylococcales</taxon>
        <taxon>Methylococcaceae</taxon>
        <taxon>Methylomarinum</taxon>
    </lineage>
</organism>
<comment type="similarity">
    <text evidence="1">Belongs to the IMPACT family.</text>
</comment>
<dbReference type="NCBIfam" id="TIGR00257">
    <property type="entry name" value="IMPACT_YIGZ"/>
    <property type="match status" value="1"/>
</dbReference>
<dbReference type="GO" id="GO:0006446">
    <property type="term" value="P:regulation of translational initiation"/>
    <property type="evidence" value="ECO:0007669"/>
    <property type="project" value="TreeGrafter"/>
</dbReference>
<dbReference type="Pfam" id="PF01205">
    <property type="entry name" value="Impact_N"/>
    <property type="match status" value="1"/>
</dbReference>
<feature type="domain" description="Impact N-terminal" evidence="2">
    <location>
        <begin position="15"/>
        <end position="121"/>
    </location>
</feature>
<dbReference type="SUPFAM" id="SSF54211">
    <property type="entry name" value="Ribosomal protein S5 domain 2-like"/>
    <property type="match status" value="1"/>
</dbReference>
<dbReference type="Proteomes" id="UP001225378">
    <property type="component" value="Chromosome"/>
</dbReference>
<evidence type="ECO:0000256" key="1">
    <source>
        <dbReference type="ARBA" id="ARBA00007665"/>
    </source>
</evidence>
<dbReference type="InterPro" id="IPR023582">
    <property type="entry name" value="Impact"/>
</dbReference>
<evidence type="ECO:0000259" key="2">
    <source>
        <dbReference type="Pfam" id="PF01205"/>
    </source>
</evidence>
<reference evidence="4 5" key="1">
    <citation type="journal article" date="2024" name="Microbiology">
        <title>Methylomarinum rosea sp. nov., a novel halophilic methanotrophic bacterium from the hypersaline Lake Elton.</title>
        <authorList>
            <person name="Suleimanov R.Z."/>
            <person name="Oshkin I.Y."/>
            <person name="Danilova O.V."/>
            <person name="Suzina N.E."/>
            <person name="Dedysh S.N."/>
        </authorList>
    </citation>
    <scope>NUCLEOTIDE SEQUENCE [LARGE SCALE GENOMIC DNA]</scope>
    <source>
        <strain evidence="4 5">Ch1-1</strain>
    </source>
</reference>
<dbReference type="InterPro" id="IPR015269">
    <property type="entry name" value="UPF0029_Impact_C"/>
</dbReference>
<dbReference type="InterPro" id="IPR035647">
    <property type="entry name" value="EFG_III/V"/>
</dbReference>
<dbReference type="InterPro" id="IPR001498">
    <property type="entry name" value="Impact_N"/>
</dbReference>
<sequence length="186" mass="20725">MKTVSETAIIEETIKKSRFIAAMNPCQSEAQAHAILRELHQQHPNANHIVFAYRINSDKGLLCRFHDAGEPSGTAGKPIFHHLEGKQLINVMIVVVRYFGGIKLGAGGLARAYGNSARQAIEAAELKDYVKMAEVTLALEYSQMKHLEYQLKKLDGKIIAQDYSDKIRVKLSLPAENVQILKDLTL</sequence>
<dbReference type="InterPro" id="IPR015796">
    <property type="entry name" value="Impact_YigZ-like"/>
</dbReference>
<evidence type="ECO:0000313" key="4">
    <source>
        <dbReference type="EMBL" id="XBS22244.1"/>
    </source>
</evidence>
<dbReference type="GO" id="GO:0017111">
    <property type="term" value="F:ribonucleoside triphosphate phosphatase activity"/>
    <property type="evidence" value="ECO:0007669"/>
    <property type="project" value="UniProtKB-ARBA"/>
</dbReference>
<dbReference type="SUPFAM" id="SSF54980">
    <property type="entry name" value="EF-G C-terminal domain-like"/>
    <property type="match status" value="1"/>
</dbReference>
<proteinExistence type="inferred from homology"/>
<dbReference type="EMBL" id="CP157743">
    <property type="protein sequence ID" value="XBS22244.1"/>
    <property type="molecule type" value="Genomic_DNA"/>
</dbReference>
<dbReference type="PANTHER" id="PTHR16301:SF20">
    <property type="entry name" value="IMPACT FAMILY MEMBER YIGZ"/>
    <property type="match status" value="1"/>
</dbReference>
<dbReference type="KEGG" id="mech:Q9L42_008985"/>
<dbReference type="GO" id="GO:0032561">
    <property type="term" value="F:guanyl ribonucleotide binding"/>
    <property type="evidence" value="ECO:0007669"/>
    <property type="project" value="UniProtKB-ARBA"/>
</dbReference>
<name>A0AAU7NZ88_9GAMM</name>